<proteinExistence type="predicted"/>
<dbReference type="Proteomes" id="UP001224622">
    <property type="component" value="Unassembled WGS sequence"/>
</dbReference>
<dbReference type="AlphaFoldDB" id="A0AAJ1YGS8"/>
<dbReference type="GO" id="GO:0006355">
    <property type="term" value="P:regulation of DNA-templated transcription"/>
    <property type="evidence" value="ECO:0007669"/>
    <property type="project" value="InterPro"/>
</dbReference>
<dbReference type="Pfam" id="PF00196">
    <property type="entry name" value="GerE"/>
    <property type="match status" value="1"/>
</dbReference>
<dbReference type="PROSITE" id="PS00622">
    <property type="entry name" value="HTH_LUXR_1"/>
    <property type="match status" value="1"/>
</dbReference>
<evidence type="ECO:0000256" key="4">
    <source>
        <dbReference type="ARBA" id="ARBA00023163"/>
    </source>
</evidence>
<accession>A0AAJ1YGS8</accession>
<dbReference type="EMBL" id="JAVIGA010000042">
    <property type="protein sequence ID" value="MDQ9129792.1"/>
    <property type="molecule type" value="Genomic_DNA"/>
</dbReference>
<protein>
    <submittedName>
        <fullName evidence="6">LuxR C-terminal-related transcriptional regulator</fullName>
    </submittedName>
</protein>
<feature type="domain" description="HTH luxR-type" evidence="5">
    <location>
        <begin position="138"/>
        <end position="203"/>
    </location>
</feature>
<dbReference type="InterPro" id="IPR036388">
    <property type="entry name" value="WH-like_DNA-bd_sf"/>
</dbReference>
<dbReference type="RefSeq" id="WP_309048493.1">
    <property type="nucleotide sequence ID" value="NZ_JAVIGA010000042.1"/>
</dbReference>
<keyword evidence="1" id="KW-0805">Transcription regulation</keyword>
<evidence type="ECO:0000256" key="2">
    <source>
        <dbReference type="ARBA" id="ARBA00023125"/>
    </source>
</evidence>
<dbReference type="GO" id="GO:0003677">
    <property type="term" value="F:DNA binding"/>
    <property type="evidence" value="ECO:0007669"/>
    <property type="project" value="UniProtKB-KW"/>
</dbReference>
<dbReference type="InterPro" id="IPR016032">
    <property type="entry name" value="Sig_transdc_resp-reg_C-effctor"/>
</dbReference>
<dbReference type="PRINTS" id="PR00038">
    <property type="entry name" value="HTHLUXR"/>
</dbReference>
<dbReference type="CDD" id="cd06170">
    <property type="entry name" value="LuxR_C_like"/>
    <property type="match status" value="1"/>
</dbReference>
<dbReference type="PANTHER" id="PTHR44688:SF16">
    <property type="entry name" value="DNA-BINDING TRANSCRIPTIONAL ACTIVATOR DEVR_DOSR"/>
    <property type="match status" value="1"/>
</dbReference>
<keyword evidence="3" id="KW-0010">Activator</keyword>
<dbReference type="SUPFAM" id="SSF46894">
    <property type="entry name" value="C-terminal effector domain of the bipartite response regulators"/>
    <property type="match status" value="1"/>
</dbReference>
<sequence length="229" mass="25503">MRRKKVVLQCSCNFMRTGLEALIKDTDLSVSLDIVDTSDSFSDCEDALNALPVVNLVILTVCNRDYNLASLLQLVGERLPKMHPNSKVVMISDIADVNPLKCYFSGLRNVSIILNKTITLDELSRELLSTTANNEQIFGKSSTMLTPRELEILRMLLEGDTARKIANDLKLNFRTVSHHKRAALAKLGVRSLCPLVNLIGKRKYNKRVSSWGRTLGKIRVDSALSSTAI</sequence>
<dbReference type="Gene3D" id="1.10.10.10">
    <property type="entry name" value="Winged helix-like DNA-binding domain superfamily/Winged helix DNA-binding domain"/>
    <property type="match status" value="1"/>
</dbReference>
<name>A0AAJ1YGS8_SERFO</name>
<organism evidence="6 7">
    <name type="scientific">Serratia fonticola</name>
    <dbReference type="NCBI Taxonomy" id="47917"/>
    <lineage>
        <taxon>Bacteria</taxon>
        <taxon>Pseudomonadati</taxon>
        <taxon>Pseudomonadota</taxon>
        <taxon>Gammaproteobacteria</taxon>
        <taxon>Enterobacterales</taxon>
        <taxon>Yersiniaceae</taxon>
        <taxon>Serratia</taxon>
    </lineage>
</organism>
<evidence type="ECO:0000313" key="6">
    <source>
        <dbReference type="EMBL" id="MDQ9129792.1"/>
    </source>
</evidence>
<keyword evidence="4" id="KW-0804">Transcription</keyword>
<reference evidence="6" key="1">
    <citation type="submission" date="2023-08" db="EMBL/GenBank/DDBJ databases">
        <title>The Comparative Genomic Analysis of Yersiniaceae from Polar Regions.</title>
        <authorList>
            <person name="Goncharov A."/>
            <person name="Aslanov B."/>
            <person name="Kolodzhieva V."/>
            <person name="Azarov D."/>
            <person name="Mochov A."/>
            <person name="Lebedeva E."/>
        </authorList>
    </citation>
    <scope>NUCLEOTIDE SEQUENCE</scope>
    <source>
        <strain evidence="6">Vf</strain>
    </source>
</reference>
<dbReference type="PANTHER" id="PTHR44688">
    <property type="entry name" value="DNA-BINDING TRANSCRIPTIONAL ACTIVATOR DEVR_DOSR"/>
    <property type="match status" value="1"/>
</dbReference>
<evidence type="ECO:0000256" key="1">
    <source>
        <dbReference type="ARBA" id="ARBA00023015"/>
    </source>
</evidence>
<keyword evidence="2" id="KW-0238">DNA-binding</keyword>
<evidence type="ECO:0000313" key="7">
    <source>
        <dbReference type="Proteomes" id="UP001224622"/>
    </source>
</evidence>
<dbReference type="PROSITE" id="PS50043">
    <property type="entry name" value="HTH_LUXR_2"/>
    <property type="match status" value="1"/>
</dbReference>
<gene>
    <name evidence="6" type="ORF">RDT67_25585</name>
</gene>
<evidence type="ECO:0000256" key="3">
    <source>
        <dbReference type="ARBA" id="ARBA00023159"/>
    </source>
</evidence>
<dbReference type="InterPro" id="IPR000792">
    <property type="entry name" value="Tscrpt_reg_LuxR_C"/>
</dbReference>
<comment type="caution">
    <text evidence="6">The sequence shown here is derived from an EMBL/GenBank/DDBJ whole genome shotgun (WGS) entry which is preliminary data.</text>
</comment>
<evidence type="ECO:0000259" key="5">
    <source>
        <dbReference type="PROSITE" id="PS50043"/>
    </source>
</evidence>
<dbReference type="SMART" id="SM00421">
    <property type="entry name" value="HTH_LUXR"/>
    <property type="match status" value="1"/>
</dbReference>